<reference evidence="2 3" key="1">
    <citation type="journal article" date="2011" name="Science">
        <title>The ecoresponsive genome of Daphnia pulex.</title>
        <authorList>
            <person name="Colbourne J.K."/>
            <person name="Pfrender M.E."/>
            <person name="Gilbert D."/>
            <person name="Thomas W.K."/>
            <person name="Tucker A."/>
            <person name="Oakley T.H."/>
            <person name="Tokishita S."/>
            <person name="Aerts A."/>
            <person name="Arnold G.J."/>
            <person name="Basu M.K."/>
            <person name="Bauer D.J."/>
            <person name="Caceres C.E."/>
            <person name="Carmel L."/>
            <person name="Casola C."/>
            <person name="Choi J.H."/>
            <person name="Detter J.C."/>
            <person name="Dong Q."/>
            <person name="Dusheyko S."/>
            <person name="Eads B.D."/>
            <person name="Frohlich T."/>
            <person name="Geiler-Samerotte K.A."/>
            <person name="Gerlach D."/>
            <person name="Hatcher P."/>
            <person name="Jogdeo S."/>
            <person name="Krijgsveld J."/>
            <person name="Kriventseva E.V."/>
            <person name="Kultz D."/>
            <person name="Laforsch C."/>
            <person name="Lindquist E."/>
            <person name="Lopez J."/>
            <person name="Manak J.R."/>
            <person name="Muller J."/>
            <person name="Pangilinan J."/>
            <person name="Patwardhan R.P."/>
            <person name="Pitluck S."/>
            <person name="Pritham E.J."/>
            <person name="Rechtsteiner A."/>
            <person name="Rho M."/>
            <person name="Rogozin I.B."/>
            <person name="Sakarya O."/>
            <person name="Salamov A."/>
            <person name="Schaack S."/>
            <person name="Shapiro H."/>
            <person name="Shiga Y."/>
            <person name="Skalitzky C."/>
            <person name="Smith Z."/>
            <person name="Souvorov A."/>
            <person name="Sung W."/>
            <person name="Tang Z."/>
            <person name="Tsuchiya D."/>
            <person name="Tu H."/>
            <person name="Vos H."/>
            <person name="Wang M."/>
            <person name="Wolf Y.I."/>
            <person name="Yamagata H."/>
            <person name="Yamada T."/>
            <person name="Ye Y."/>
            <person name="Shaw J.R."/>
            <person name="Andrews J."/>
            <person name="Crease T.J."/>
            <person name="Tang H."/>
            <person name="Lucas S.M."/>
            <person name="Robertson H.M."/>
            <person name="Bork P."/>
            <person name="Koonin E.V."/>
            <person name="Zdobnov E.M."/>
            <person name="Grigoriev I.V."/>
            <person name="Lynch M."/>
            <person name="Boore J.L."/>
        </authorList>
    </citation>
    <scope>NUCLEOTIDE SEQUENCE [LARGE SCALE GENOMIC DNA]</scope>
</reference>
<dbReference type="Pfam" id="PF16059">
    <property type="entry name" value="MGA_dom"/>
    <property type="match status" value="1"/>
</dbReference>
<evidence type="ECO:0000313" key="2">
    <source>
        <dbReference type="EMBL" id="EFX79356.1"/>
    </source>
</evidence>
<dbReference type="GO" id="GO:0006357">
    <property type="term" value="P:regulation of transcription by RNA polymerase II"/>
    <property type="evidence" value="ECO:0000318"/>
    <property type="project" value="GO_Central"/>
</dbReference>
<sequence>MAITQFGETPQSSQLRPHQSKLIDLYSNFSPKIEKSNILDPMTIMTQLTEESKENELVARKGVDLHSNETHDPGNKDFLKDSYLSSTFLSVDDTDFSLASLSLDSDIMLDEVRNSNCTLQPHLDVNASTSPSTDVMHFHTQNTAREVIGFKLEKELVGECDIIDGFMIHSFTTADALEQFVASRAAEKTFKLSSRLKKARKLAPSFSRDVNSMDASLFVLSAEPYYEDYSVPYPHNKRRLTDECKKRFCTMGCICDSLNSTRPFYEHCNHPECMFYLVCSYKHNLRYRDSSSPTERYDSREFNKFSENDLLKQLSIKEEIYFKTDLIDRLVSELNEKQLEIDNLKKQLMGKSTFVIF</sequence>
<dbReference type="HOGENOM" id="CLU_866721_0_0_1"/>
<name>E9GMF1_DAPPU</name>
<dbReference type="GO" id="GO:0000981">
    <property type="term" value="F:DNA-binding transcription factor activity, RNA polymerase II-specific"/>
    <property type="evidence" value="ECO:0000318"/>
    <property type="project" value="GO_Central"/>
</dbReference>
<dbReference type="OrthoDB" id="6361053at2759"/>
<protein>
    <recommendedName>
        <fullName evidence="1">MGA conserved domain-containing protein</fullName>
    </recommendedName>
</protein>
<dbReference type="GO" id="GO:0005634">
    <property type="term" value="C:nucleus"/>
    <property type="evidence" value="ECO:0000318"/>
    <property type="project" value="GO_Central"/>
</dbReference>
<gene>
    <name evidence="2" type="ORF">DAPPUDRAFT_104500</name>
</gene>
<dbReference type="AlphaFoldDB" id="E9GMF1"/>
<dbReference type="GO" id="GO:0000978">
    <property type="term" value="F:RNA polymerase II cis-regulatory region sequence-specific DNA binding"/>
    <property type="evidence" value="ECO:0000318"/>
    <property type="project" value="GO_Central"/>
</dbReference>
<dbReference type="InParanoid" id="E9GMF1"/>
<dbReference type="GO" id="GO:0001708">
    <property type="term" value="P:cell fate specification"/>
    <property type="evidence" value="ECO:0000318"/>
    <property type="project" value="GO_Central"/>
</dbReference>
<dbReference type="EMBL" id="GL732552">
    <property type="protein sequence ID" value="EFX79356.1"/>
    <property type="molecule type" value="Genomic_DNA"/>
</dbReference>
<evidence type="ECO:0000259" key="1">
    <source>
        <dbReference type="Pfam" id="PF16059"/>
    </source>
</evidence>
<accession>E9GMF1</accession>
<organism evidence="2 3">
    <name type="scientific">Daphnia pulex</name>
    <name type="common">Water flea</name>
    <dbReference type="NCBI Taxonomy" id="6669"/>
    <lineage>
        <taxon>Eukaryota</taxon>
        <taxon>Metazoa</taxon>
        <taxon>Ecdysozoa</taxon>
        <taxon>Arthropoda</taxon>
        <taxon>Crustacea</taxon>
        <taxon>Branchiopoda</taxon>
        <taxon>Diplostraca</taxon>
        <taxon>Cladocera</taxon>
        <taxon>Anomopoda</taxon>
        <taxon>Daphniidae</taxon>
        <taxon>Daphnia</taxon>
    </lineage>
</organism>
<keyword evidence="3" id="KW-1185">Reference proteome</keyword>
<evidence type="ECO:0000313" key="3">
    <source>
        <dbReference type="Proteomes" id="UP000000305"/>
    </source>
</evidence>
<dbReference type="GO" id="GO:0000785">
    <property type="term" value="C:chromatin"/>
    <property type="evidence" value="ECO:0000318"/>
    <property type="project" value="GO_Central"/>
</dbReference>
<proteinExistence type="predicted"/>
<dbReference type="Proteomes" id="UP000000305">
    <property type="component" value="Unassembled WGS sequence"/>
</dbReference>
<dbReference type="InterPro" id="IPR032060">
    <property type="entry name" value="MGA_dom"/>
</dbReference>
<dbReference type="KEGG" id="dpx:DAPPUDRAFT_104500"/>
<feature type="domain" description="MGA conserved" evidence="1">
    <location>
        <begin position="237"/>
        <end position="286"/>
    </location>
</feature>